<sequence length="91" mass="10264">MTREGITNGGKNEKETERKLITKRQKNELLHLCWILPEIFAGSTCLIFLAYLAMRPLVAAPSQFVASQACPSLIFELDHQGAVLCRHPRLE</sequence>
<evidence type="ECO:0000256" key="1">
    <source>
        <dbReference type="SAM" id="Phobius"/>
    </source>
</evidence>
<feature type="transmembrane region" description="Helical" evidence="1">
    <location>
        <begin position="29"/>
        <end position="54"/>
    </location>
</feature>
<proteinExistence type="predicted"/>
<protein>
    <submittedName>
        <fullName evidence="2">Uncharacterized protein</fullName>
    </submittedName>
</protein>
<keyword evidence="1" id="KW-0812">Transmembrane</keyword>
<keyword evidence="1" id="KW-0472">Membrane</keyword>
<dbReference type="AlphaFoldDB" id="A0A2P2JXE5"/>
<dbReference type="EMBL" id="GGEC01017674">
    <property type="protein sequence ID" value="MBW98157.1"/>
    <property type="molecule type" value="Transcribed_RNA"/>
</dbReference>
<name>A0A2P2JXE5_RHIMU</name>
<accession>A0A2P2JXE5</accession>
<evidence type="ECO:0000313" key="2">
    <source>
        <dbReference type="EMBL" id="MBW98157.1"/>
    </source>
</evidence>
<keyword evidence="1" id="KW-1133">Transmembrane helix</keyword>
<organism evidence="2">
    <name type="scientific">Rhizophora mucronata</name>
    <name type="common">Asiatic mangrove</name>
    <dbReference type="NCBI Taxonomy" id="61149"/>
    <lineage>
        <taxon>Eukaryota</taxon>
        <taxon>Viridiplantae</taxon>
        <taxon>Streptophyta</taxon>
        <taxon>Embryophyta</taxon>
        <taxon>Tracheophyta</taxon>
        <taxon>Spermatophyta</taxon>
        <taxon>Magnoliopsida</taxon>
        <taxon>eudicotyledons</taxon>
        <taxon>Gunneridae</taxon>
        <taxon>Pentapetalae</taxon>
        <taxon>rosids</taxon>
        <taxon>fabids</taxon>
        <taxon>Malpighiales</taxon>
        <taxon>Rhizophoraceae</taxon>
        <taxon>Rhizophora</taxon>
    </lineage>
</organism>
<reference evidence="2" key="1">
    <citation type="submission" date="2018-02" db="EMBL/GenBank/DDBJ databases">
        <title>Rhizophora mucronata_Transcriptome.</title>
        <authorList>
            <person name="Meera S.P."/>
            <person name="Sreeshan A."/>
            <person name="Augustine A."/>
        </authorList>
    </citation>
    <scope>NUCLEOTIDE SEQUENCE</scope>
    <source>
        <tissue evidence="2">Leaf</tissue>
    </source>
</reference>